<dbReference type="RefSeq" id="XP_040150605.1">
    <property type="nucleotide sequence ID" value="XM_040294671.1"/>
</dbReference>
<dbReference type="STRING" id="43179.ENSSTOP00000020086"/>
<keyword evidence="4" id="KW-0132">Cell division</keyword>
<dbReference type="GeneTree" id="ENSGT00940000154107"/>
<evidence type="ECO:0000256" key="5">
    <source>
        <dbReference type="ARBA" id="ARBA00022829"/>
    </source>
</evidence>
<gene>
    <name evidence="11" type="primary">SGO2</name>
</gene>
<dbReference type="AlphaFoldDB" id="I3N6U0"/>
<comment type="subcellular location">
    <subcellularLocation>
        <location evidence="1">Chromosome</location>
        <location evidence="1">Centromere</location>
    </subcellularLocation>
</comment>
<sequence>MSVMEYPMMEANSITSGIKRNVKDRRISKTKLNVSLASKIKTKIINNSSIFKISLKHNNRALAQALSREKENSRRITTEKMLLQKEVEKLNFENAFLRLKLNNLNKKLIEIESLMNNNLITAIEMSSLSEFHQNSFLLPASKKKWISKQCKSVHLPFARVPLSLNDDDDDKEKMQNDDKIVSKASPDILSSVSIGQTLSTQCNLDVSFHKENNQNVNDLDHSEDISSIVDVLPKESCSHSDQHSKSLLVSEMRNAPFVSHRKEKPSPTKVDKKKKCGSSWESPEDSPCVTDLDQQQILSPELKWNNEINDYSNEKNITIQRNRQCLPDISSEFASKPNAECMSPVKNNDDLQEQKTVYDDDMDLTASEISKIITVSRGTKNKSKIKPNDCGKKTFRKVKDSSSDKKRERSKKKCKKSSDVDVEERIENRPEKSVVLDGKRDSEDPNFICNTEHPIQANIVKKTTLQNSFDQDDGQNTHYNEKERGMHVTNEHIFLQDSKLDMGQDSLTYNKSKASTQTFVMHKLEKDNLFLDQKNKETISENLEVANKFQRADISSQNNGNFCDYETQNMLDTDMQLAQQNESKINNKLRQKVNRKTQIISEVNQIYEANDKGLHVPEKGNIFPQTQVIKETFSENLSVSKDFQIPALFMKGNGNIHDYETQNVLGLQKQITSLYPVQQNESKVNKKLRQKIIRRTEIISEVNHFENDKSVHCPEKGDPFFLQKDKEAIPGNRKDSSEFQTPVLCTKKSKELCEYETQNVPGMRRHIHDVQLACQNDSKVDRKLRQKAHRKTEIMSKVNQICENDDKSMHDLEKDNFVSLTPKYKETISENLEVANEFPAADFPTKDNGNLCDYEIQNDLDLKKLVANMQLVQQNESKINKKRKQKVNRKTEIISEVNQLYEPNDKDVHDQKSYTEDLDLKANKSKLECEGIISGHYMEINNNEKESCNEIPDLYKLVNKHKTKSSGKAKNFLIRDKNKSICQLTDSSLSSLKHSTNEADSDPGKQTEPPKNHKQSTITLNTKRDVTFVEVINEKCEVKKVNKRTSKSKKRKTLADHSSGTSDVVEIIPDIDHRKSFDSEQANKENYLEKDSTVKIKPYFHTNVFKSLAQMYSPNIQDSSFDNVHESSIPLSISSSKNLMIKETFPLENLSIFQVSDDVHEKIKEVSQQTGKSGRGSRTLQDLTNTSFVSSNTAKSKNDLEDLSLEMPSRRRRCAPASFKEPNLKKKMRR</sequence>
<keyword evidence="5" id="KW-0159">Chromosome partition</keyword>
<reference evidence="11" key="2">
    <citation type="submission" date="2025-08" db="UniProtKB">
        <authorList>
            <consortium name="Ensembl"/>
        </authorList>
    </citation>
    <scope>IDENTIFICATION</scope>
</reference>
<feature type="coiled-coil region" evidence="9">
    <location>
        <begin position="87"/>
        <end position="114"/>
    </location>
</feature>
<dbReference type="InterPro" id="IPR038889">
    <property type="entry name" value="Shugoshin1/2"/>
</dbReference>
<dbReference type="PANTHER" id="PTHR21577">
    <property type="entry name" value="SHUGOSHIN"/>
    <property type="match status" value="1"/>
</dbReference>
<keyword evidence="7" id="KW-0131">Cell cycle</keyword>
<keyword evidence="6 9" id="KW-0175">Coiled coil</keyword>
<evidence type="ECO:0000256" key="1">
    <source>
        <dbReference type="ARBA" id="ARBA00004584"/>
    </source>
</evidence>
<dbReference type="GO" id="GO:0016604">
    <property type="term" value="C:nuclear body"/>
    <property type="evidence" value="ECO:0007669"/>
    <property type="project" value="Ensembl"/>
</dbReference>
<evidence type="ECO:0000256" key="7">
    <source>
        <dbReference type="ARBA" id="ARBA00023306"/>
    </source>
</evidence>
<keyword evidence="3" id="KW-0158">Chromosome</keyword>
<proteinExistence type="inferred from homology"/>
<dbReference type="EMBL" id="AGTP01110743">
    <property type="status" value="NOT_ANNOTATED_CDS"/>
    <property type="molecule type" value="Genomic_DNA"/>
</dbReference>
<dbReference type="FunCoup" id="I3N6U0">
    <property type="interactions" value="970"/>
</dbReference>
<evidence type="ECO:0000256" key="6">
    <source>
        <dbReference type="ARBA" id="ARBA00023054"/>
    </source>
</evidence>
<feature type="region of interest" description="Disordered" evidence="10">
    <location>
        <begin position="1190"/>
        <end position="1230"/>
    </location>
</feature>
<protein>
    <submittedName>
        <fullName evidence="11">Shugoshin 2</fullName>
    </submittedName>
</protein>
<evidence type="ECO:0000256" key="9">
    <source>
        <dbReference type="SAM" id="Coils"/>
    </source>
</evidence>
<keyword evidence="8" id="KW-0137">Centromere</keyword>
<evidence type="ECO:0000256" key="2">
    <source>
        <dbReference type="ARBA" id="ARBA00010845"/>
    </source>
</evidence>
<dbReference type="Proteomes" id="UP000005215">
    <property type="component" value="Unassembled WGS sequence"/>
</dbReference>
<dbReference type="GeneID" id="101977250"/>
<organism evidence="11 12">
    <name type="scientific">Ictidomys tridecemlineatus</name>
    <name type="common">Thirteen-lined ground squirrel</name>
    <name type="synonym">Spermophilus tridecemlineatus</name>
    <dbReference type="NCBI Taxonomy" id="43179"/>
    <lineage>
        <taxon>Eukaryota</taxon>
        <taxon>Metazoa</taxon>
        <taxon>Chordata</taxon>
        <taxon>Craniata</taxon>
        <taxon>Vertebrata</taxon>
        <taxon>Euteleostomi</taxon>
        <taxon>Mammalia</taxon>
        <taxon>Eutheria</taxon>
        <taxon>Euarchontoglires</taxon>
        <taxon>Glires</taxon>
        <taxon>Rodentia</taxon>
        <taxon>Sciuromorpha</taxon>
        <taxon>Sciuridae</taxon>
        <taxon>Xerinae</taxon>
        <taxon>Marmotini</taxon>
        <taxon>Ictidomys</taxon>
    </lineage>
</organism>
<dbReference type="Ensembl" id="ENSSTOT00000024194.2">
    <property type="protein sequence ID" value="ENSSTOP00000020086.2"/>
    <property type="gene ID" value="ENSSTOG00000021808.2"/>
</dbReference>
<dbReference type="GO" id="GO:0051177">
    <property type="term" value="P:meiotic sister chromatid cohesion"/>
    <property type="evidence" value="ECO:0007669"/>
    <property type="project" value="TreeGrafter"/>
</dbReference>
<dbReference type="GO" id="GO:0000776">
    <property type="term" value="C:kinetochore"/>
    <property type="evidence" value="ECO:0007669"/>
    <property type="project" value="TreeGrafter"/>
</dbReference>
<feature type="region of interest" description="Disordered" evidence="10">
    <location>
        <begin position="255"/>
        <end position="288"/>
    </location>
</feature>
<evidence type="ECO:0000313" key="12">
    <source>
        <dbReference type="Proteomes" id="UP000005215"/>
    </source>
</evidence>
<evidence type="ECO:0000256" key="8">
    <source>
        <dbReference type="ARBA" id="ARBA00023328"/>
    </source>
</evidence>
<dbReference type="GO" id="GO:0007059">
    <property type="term" value="P:chromosome segregation"/>
    <property type="evidence" value="ECO:0007669"/>
    <property type="project" value="UniProtKB-KW"/>
</dbReference>
<evidence type="ECO:0000313" key="11">
    <source>
        <dbReference type="Ensembl" id="ENSSTOP00000020086.2"/>
    </source>
</evidence>
<feature type="region of interest" description="Disordered" evidence="10">
    <location>
        <begin position="377"/>
        <end position="424"/>
    </location>
</feature>
<dbReference type="GO" id="GO:0051301">
    <property type="term" value="P:cell division"/>
    <property type="evidence" value="ECO:0007669"/>
    <property type="project" value="UniProtKB-KW"/>
</dbReference>
<evidence type="ECO:0000256" key="10">
    <source>
        <dbReference type="SAM" id="MobiDB-lite"/>
    </source>
</evidence>
<dbReference type="PANTHER" id="PTHR21577:SF3">
    <property type="entry name" value="SHUGOSHIN 1-RELATED"/>
    <property type="match status" value="1"/>
</dbReference>
<evidence type="ECO:0000256" key="3">
    <source>
        <dbReference type="ARBA" id="ARBA00022454"/>
    </source>
</evidence>
<feature type="compositionally biased region" description="Basic and acidic residues" evidence="10">
    <location>
        <begin position="386"/>
        <end position="407"/>
    </location>
</feature>
<evidence type="ECO:0000256" key="4">
    <source>
        <dbReference type="ARBA" id="ARBA00022618"/>
    </source>
</evidence>
<dbReference type="InParanoid" id="I3N6U0"/>
<dbReference type="eggNOG" id="ENOG502S9Y1">
    <property type="taxonomic scope" value="Eukaryota"/>
</dbReference>
<feature type="region of interest" description="Disordered" evidence="10">
    <location>
        <begin position="991"/>
        <end position="1019"/>
    </location>
</feature>
<comment type="similarity">
    <text evidence="2">Belongs to the shugoshin family.</text>
</comment>
<reference evidence="12" key="1">
    <citation type="submission" date="2011-11" db="EMBL/GenBank/DDBJ databases">
        <title>The Draft Genome of Spermophilus tridecemlineatus.</title>
        <authorList>
            <consortium name="The Broad Institute Genome Assembly &amp; Analysis Group"/>
            <consortium name="Computational R&amp;D Group"/>
            <consortium name="and Sequencing Platform"/>
            <person name="Di Palma F."/>
            <person name="Alfoldi J."/>
            <person name="Johnson J."/>
            <person name="Berlin A."/>
            <person name="Gnerre S."/>
            <person name="Jaffe D."/>
            <person name="MacCallum I."/>
            <person name="Young S."/>
            <person name="Walker B.J."/>
            <person name="Lindblad-Toh K."/>
        </authorList>
    </citation>
    <scope>NUCLEOTIDE SEQUENCE [LARGE SCALE GENOMIC DNA]</scope>
</reference>
<name>I3N6U0_ICTTR</name>
<reference evidence="11" key="3">
    <citation type="submission" date="2025-09" db="UniProtKB">
        <authorList>
            <consortium name="Ensembl"/>
        </authorList>
    </citation>
    <scope>IDENTIFICATION</scope>
</reference>
<accession>I3N6U0</accession>
<dbReference type="GO" id="GO:0030892">
    <property type="term" value="C:mitotic cohesin complex"/>
    <property type="evidence" value="ECO:0007669"/>
    <property type="project" value="Ensembl"/>
</dbReference>
<feature type="compositionally biased region" description="Basic and acidic residues" evidence="10">
    <location>
        <begin position="1002"/>
        <end position="1011"/>
    </location>
</feature>
<dbReference type="HOGENOM" id="CLU_264434_0_0_1"/>
<keyword evidence="12" id="KW-1185">Reference proteome</keyword>